<dbReference type="Proteomes" id="UP000011086">
    <property type="component" value="Unassembled WGS sequence"/>
</dbReference>
<gene>
    <name evidence="3" type="ORF">OOU_Y34scaffold00528g4</name>
</gene>
<organism evidence="3">
    <name type="scientific">Pyricularia oryzae (strain Y34)</name>
    <name type="common">Rice blast fungus</name>
    <name type="synonym">Magnaporthe oryzae</name>
    <dbReference type="NCBI Taxonomy" id="1143189"/>
    <lineage>
        <taxon>Eukaryota</taxon>
        <taxon>Fungi</taxon>
        <taxon>Dikarya</taxon>
        <taxon>Ascomycota</taxon>
        <taxon>Pezizomycotina</taxon>
        <taxon>Sordariomycetes</taxon>
        <taxon>Sordariomycetidae</taxon>
        <taxon>Magnaporthales</taxon>
        <taxon>Pyriculariaceae</taxon>
        <taxon>Pyricularia</taxon>
    </lineage>
</organism>
<evidence type="ECO:0000313" key="3">
    <source>
        <dbReference type="EMBL" id="ELQ38712.1"/>
    </source>
</evidence>
<feature type="region of interest" description="Disordered" evidence="1">
    <location>
        <begin position="137"/>
        <end position="159"/>
    </location>
</feature>
<feature type="compositionally biased region" description="Polar residues" evidence="1">
    <location>
        <begin position="59"/>
        <end position="69"/>
    </location>
</feature>
<reference evidence="3" key="1">
    <citation type="journal article" date="2012" name="PLoS Genet.">
        <title>Comparative analysis of the genomes of two field isolates of the rice blast fungus Magnaporthe oryzae.</title>
        <authorList>
            <person name="Xue M."/>
            <person name="Yang J."/>
            <person name="Li Z."/>
            <person name="Hu S."/>
            <person name="Yao N."/>
            <person name="Dean R.A."/>
            <person name="Zhao W."/>
            <person name="Shen M."/>
            <person name="Zhang H."/>
            <person name="Li C."/>
            <person name="Liu L."/>
            <person name="Cao L."/>
            <person name="Xu X."/>
            <person name="Xing Y."/>
            <person name="Hsiang T."/>
            <person name="Zhang Z."/>
            <person name="Xu J.R."/>
            <person name="Peng Y.L."/>
        </authorList>
    </citation>
    <scope>NUCLEOTIDE SEQUENCE</scope>
    <source>
        <strain evidence="3">Y34</strain>
    </source>
</reference>
<protein>
    <recommendedName>
        <fullName evidence="2">DUF6590 domain-containing protein</fullName>
    </recommendedName>
</protein>
<evidence type="ECO:0000256" key="1">
    <source>
        <dbReference type="SAM" id="MobiDB-lite"/>
    </source>
</evidence>
<proteinExistence type="predicted"/>
<name>A0AA97NYW5_PYRO3</name>
<evidence type="ECO:0000259" key="2">
    <source>
        <dbReference type="Pfam" id="PF20233"/>
    </source>
</evidence>
<dbReference type="Pfam" id="PF20233">
    <property type="entry name" value="DUF6590"/>
    <property type="match status" value="1"/>
</dbReference>
<feature type="region of interest" description="Disordered" evidence="1">
    <location>
        <begin position="29"/>
        <end position="71"/>
    </location>
</feature>
<feature type="domain" description="DUF6590" evidence="2">
    <location>
        <begin position="128"/>
        <end position="196"/>
    </location>
</feature>
<dbReference type="EMBL" id="JH793541">
    <property type="protein sequence ID" value="ELQ38712.1"/>
    <property type="molecule type" value="Genomic_DNA"/>
</dbReference>
<accession>A0AA97NYW5</accession>
<dbReference type="AlphaFoldDB" id="A0AA97NYW5"/>
<dbReference type="InterPro" id="IPR046497">
    <property type="entry name" value="DUF6590"/>
</dbReference>
<sequence>MPSTPSMHIRTGFSGLLSRAAVDDKYRVSKRTQGHGNQGATDKDHHERRVGRGSPYRARNQTNVDQSGSLAERVRCNSAARMQNSIQNSNGTLTQPTKAGRKFGDVLENLQTSPSLCRRRGDRKYRKSAFSFGTVFSTAHHTPAGGPDDPEHTTSTRHHGRVYSKYRRFVVVECNEVSLVALPIYTCNGTGLSRKPSREIPEYIDVVDRRVDMPGPAQGVNGRLFCVADGEDDDAPVLRGNKNNSRVGAKGDACVRLTEPCSFRYGVWAQVEARLTDDSARLLREVRATKMAAACFGVLQDLSPADLVGLLGRMVQADLVEKAALLQAESLVEMRARKQSRSMTASSNKGVEN</sequence>